<evidence type="ECO:0000259" key="5">
    <source>
        <dbReference type="Pfam" id="PF21254"/>
    </source>
</evidence>
<dbReference type="InterPro" id="IPR008979">
    <property type="entry name" value="Galactose-bd-like_sf"/>
</dbReference>
<feature type="signal peptide" evidence="3">
    <location>
        <begin position="1"/>
        <end position="27"/>
    </location>
</feature>
<dbReference type="EMBL" id="JBBMFD010000031">
    <property type="protein sequence ID" value="MEQ2441601.1"/>
    <property type="molecule type" value="Genomic_DNA"/>
</dbReference>
<feature type="chain" id="PRO_5046986210" evidence="3">
    <location>
        <begin position="28"/>
        <end position="1151"/>
    </location>
</feature>
<dbReference type="InterPro" id="IPR049033">
    <property type="entry name" value="AGA-YXIM_GBD"/>
</dbReference>
<keyword evidence="2" id="KW-0378">Hydrolase</keyword>
<protein>
    <submittedName>
        <fullName evidence="6">GDSL-type esterase/lipase family protein</fullName>
    </submittedName>
</protein>
<evidence type="ECO:0000313" key="7">
    <source>
        <dbReference type="Proteomes" id="UP001489509"/>
    </source>
</evidence>
<proteinExistence type="inferred from homology"/>
<comment type="caution">
    <text evidence="6">The sequence shown here is derived from an EMBL/GenBank/DDBJ whole genome shotgun (WGS) entry which is preliminary data.</text>
</comment>
<dbReference type="PANTHER" id="PTHR43695:SF1">
    <property type="entry name" value="RHAMNOGALACTURONAN ACETYLESTERASE"/>
    <property type="match status" value="1"/>
</dbReference>
<evidence type="ECO:0000256" key="1">
    <source>
        <dbReference type="ARBA" id="ARBA00008668"/>
    </source>
</evidence>
<dbReference type="InterPro" id="IPR013830">
    <property type="entry name" value="SGNH_hydro"/>
</dbReference>
<keyword evidence="7" id="KW-1185">Reference proteome</keyword>
<dbReference type="Gene3D" id="1.20.1270.90">
    <property type="entry name" value="AF1782-like"/>
    <property type="match status" value="1"/>
</dbReference>
<evidence type="ECO:0000259" key="4">
    <source>
        <dbReference type="Pfam" id="PF13472"/>
    </source>
</evidence>
<evidence type="ECO:0000313" key="6">
    <source>
        <dbReference type="EMBL" id="MEQ2441601.1"/>
    </source>
</evidence>
<name>A0ABV1E2S3_9FIRM</name>
<organism evidence="6 7">
    <name type="scientific">Solibaculum intestinale</name>
    <dbReference type="NCBI Taxonomy" id="3133165"/>
    <lineage>
        <taxon>Bacteria</taxon>
        <taxon>Bacillati</taxon>
        <taxon>Bacillota</taxon>
        <taxon>Clostridia</taxon>
        <taxon>Eubacteriales</taxon>
        <taxon>Oscillospiraceae</taxon>
        <taxon>Solibaculum</taxon>
    </lineage>
</organism>
<sequence>MKAKKSLAFALVLSLLLSLVPTMGALAADDNFTGAKFDFGTADSAVAAGYTKVTPQTLYDEATGYGWLNDERITVTAGDRANADALKSDWVSGNTVQDGSDITAPTNAEDGNYIHFSYPTFVLDVPNGIYTVKTIQGDFNEDTVSGAIVEDMRSFAPYYISLPNESSVPKGARTTKAGEFRETTKQVAVYDGQLTIELTGTNSRLNAVEVTKVSSASEGTPGIKPTVYVCSDSTAYGSATNKPETGWGNHLAEFMTDAVLVNNTAMGGKSARDYLADGLFNDSVLLNIKPGDYVLIQFGHNDCTPIRPNRYSNPAEFKEWLAKYVDAVRAFGATPILVTPPNRGFTENGNKVEGNTFLNSFQAWTDAQRELAAEQDVELVEFNYYTIEYYNHIGWARYLAEVSSDCTHFKDGAAATLAASQLSYLLSKSDTGLAAYATGTLTEGVAAKPISTRTLEAAMAKGTALDPNDWTAESYSDLTAALAKGQDVVDHALTKTRSDADAAKTAIENAIQNLVSATNTYKFDFGSGAVANGYTKVTAADKFTGDVAYGFSVESTVADVDRGTEDALTSDFVAVTGAKFSVKLPAGDYMVTVVAGDAQEASNVGYTMNNAAKKKAGNVNAGSFNTASYPVAIVNGVLEISFLGNNAKVNAIEITPMEKRTAGDTPTLYIIGDSTVTSKSGNVGIDNQRYQGWGGHIADYLTGINVDNRAIAGRGIRGFFEADNVMDPLLTTIKPGDYLAIQFGHNDKNATNAGRYSTVPQFKEFLRTAAQGALDRGATPILITVMSHIRNFNESDPNDKSYPLRPFLPDEEIPRSFPEYAQATREVAAEMGIPCYDFNEETYQLYQEKGVTWLLENVITADGVHPFEGKGSSFFARMVADGFADLGLEGFSDKVLANRDKVEELYRQLNSIIPEMFTPESAGAVVNALSALVDALEDPDALQVHVAPLIAALQQAIDNLDLAVTASSDKATYEPNETITVTIHTNAGIEKPYLVSEAGYGLATTRSKTENPDGTITWTLTFSLATKGDRSLKVFVDGYDTGLTVDFKINNAPTGQAKLFGVSLPSSAKVNEPFTVTFKTNQYTEYVRLFNENGMGLAPISCTYEDEGDMRIWSYVVSVGSAGARDFQVGVASADRVFTKSTQTVGILVKR</sequence>
<dbReference type="SUPFAM" id="SSF49785">
    <property type="entry name" value="Galactose-binding domain-like"/>
    <property type="match status" value="2"/>
</dbReference>
<dbReference type="InterPro" id="IPR037459">
    <property type="entry name" value="RhgT-like"/>
</dbReference>
<dbReference type="Pfam" id="PF13472">
    <property type="entry name" value="Lipase_GDSL_2"/>
    <property type="match status" value="2"/>
</dbReference>
<gene>
    <name evidence="6" type="ORF">WMO26_12255</name>
</gene>
<feature type="domain" description="Beta-agarase/YXIM esterase-like galactose-binding" evidence="5">
    <location>
        <begin position="521"/>
        <end position="605"/>
    </location>
</feature>
<evidence type="ECO:0000256" key="2">
    <source>
        <dbReference type="ARBA" id="ARBA00022801"/>
    </source>
</evidence>
<dbReference type="Proteomes" id="UP001489509">
    <property type="component" value="Unassembled WGS sequence"/>
</dbReference>
<reference evidence="6 7" key="1">
    <citation type="submission" date="2024-03" db="EMBL/GenBank/DDBJ databases">
        <title>Human intestinal bacterial collection.</title>
        <authorList>
            <person name="Pauvert C."/>
            <person name="Hitch T.C.A."/>
            <person name="Clavel T."/>
        </authorList>
    </citation>
    <scope>NUCLEOTIDE SEQUENCE [LARGE SCALE GENOMIC DNA]</scope>
    <source>
        <strain evidence="6 7">CLA-JM-H44</strain>
    </source>
</reference>
<dbReference type="Gene3D" id="2.60.120.430">
    <property type="entry name" value="Galactose-binding lectin"/>
    <property type="match status" value="2"/>
</dbReference>
<feature type="domain" description="SGNH hydrolase-type esterase" evidence="4">
    <location>
        <begin position="232"/>
        <end position="399"/>
    </location>
</feature>
<dbReference type="Gene3D" id="3.40.50.1110">
    <property type="entry name" value="SGNH hydrolase"/>
    <property type="match status" value="2"/>
</dbReference>
<evidence type="ECO:0000256" key="3">
    <source>
        <dbReference type="SAM" id="SignalP"/>
    </source>
</evidence>
<dbReference type="Pfam" id="PF21254">
    <property type="entry name" value="AGA-YXIM_GBD"/>
    <property type="match status" value="1"/>
</dbReference>
<keyword evidence="3" id="KW-0732">Signal</keyword>
<dbReference type="SUPFAM" id="SSF52266">
    <property type="entry name" value="SGNH hydrolase"/>
    <property type="match status" value="2"/>
</dbReference>
<feature type="domain" description="SGNH hydrolase-type esterase" evidence="4">
    <location>
        <begin position="671"/>
        <end position="853"/>
    </location>
</feature>
<dbReference type="InterPro" id="IPR036514">
    <property type="entry name" value="SGNH_hydro_sf"/>
</dbReference>
<dbReference type="RefSeq" id="WP_349220788.1">
    <property type="nucleotide sequence ID" value="NZ_JBBMFD010000031.1"/>
</dbReference>
<comment type="similarity">
    <text evidence="1">Belongs to the 'GDSL' lipolytic enzyme family.</text>
</comment>
<dbReference type="PANTHER" id="PTHR43695">
    <property type="entry name" value="PUTATIVE (AFU_ORTHOLOGUE AFUA_2G17250)-RELATED"/>
    <property type="match status" value="1"/>
</dbReference>
<accession>A0ABV1E2S3</accession>